<accession>A0A542YML7</accession>
<dbReference type="AlphaFoldDB" id="A0A542YML7"/>
<keyword evidence="1" id="KW-0808">Transferase</keyword>
<dbReference type="RefSeq" id="WP_141783599.1">
    <property type="nucleotide sequence ID" value="NZ_BAAAIK010000003.1"/>
</dbReference>
<dbReference type="Proteomes" id="UP000319516">
    <property type="component" value="Unassembled WGS sequence"/>
</dbReference>
<evidence type="ECO:0000313" key="2">
    <source>
        <dbReference type="Proteomes" id="UP000319516"/>
    </source>
</evidence>
<gene>
    <name evidence="1" type="ORF">FB467_0398</name>
</gene>
<keyword evidence="2" id="KW-1185">Reference proteome</keyword>
<dbReference type="Gene3D" id="3.90.1200.10">
    <property type="match status" value="1"/>
</dbReference>
<dbReference type="GO" id="GO:0016301">
    <property type="term" value="F:kinase activity"/>
    <property type="evidence" value="ECO:0007669"/>
    <property type="project" value="UniProtKB-KW"/>
</dbReference>
<dbReference type="Pfam" id="PF04655">
    <property type="entry name" value="APH_6_hur"/>
    <property type="match status" value="1"/>
</dbReference>
<dbReference type="GO" id="GO:0019748">
    <property type="term" value="P:secondary metabolic process"/>
    <property type="evidence" value="ECO:0007669"/>
    <property type="project" value="InterPro"/>
</dbReference>
<dbReference type="InterPro" id="IPR011009">
    <property type="entry name" value="Kinase-like_dom_sf"/>
</dbReference>
<name>A0A542YML7_9MICO</name>
<keyword evidence="1" id="KW-0418">Kinase</keyword>
<dbReference type="InterPro" id="IPR006748">
    <property type="entry name" value="NH2Glyco/OHUrea_AB-resist_kin"/>
</dbReference>
<protein>
    <submittedName>
        <fullName evidence="1">Streptomycin 6-kinase</fullName>
    </submittedName>
</protein>
<dbReference type="EMBL" id="VFOP01000001">
    <property type="protein sequence ID" value="TQL49330.1"/>
    <property type="molecule type" value="Genomic_DNA"/>
</dbReference>
<reference evidence="1 2" key="1">
    <citation type="submission" date="2019-06" db="EMBL/GenBank/DDBJ databases">
        <title>Sequencing the genomes of 1000 actinobacteria strains.</title>
        <authorList>
            <person name="Klenk H.-P."/>
        </authorList>
    </citation>
    <scope>NUCLEOTIDE SEQUENCE [LARGE SCALE GENOMIC DNA]</scope>
    <source>
        <strain evidence="1 2">DSM 12335</strain>
    </source>
</reference>
<dbReference type="OrthoDB" id="3638028at2"/>
<evidence type="ECO:0000313" key="1">
    <source>
        <dbReference type="EMBL" id="TQL49330.1"/>
    </source>
</evidence>
<proteinExistence type="predicted"/>
<sequence length="299" mass="32244">MITDEDLVREGAALDDRFGAGRADAFGRALPGIVADLTARWGLRHGSLYDSGATSVVLSVETSRGVPAVLKVSPDADFLSRQAAMLRHLAPTGRAPAVLAEDAAAGAVLLERILPGDTLDSTRTAPPTPETWAALLRDLHATSPSGVHDVLADRCEEMFERIGERRTRPQVRPHVPDALWQRAVEDCRQLLRDDREDAVIHGDLHLGNVLHGGERGLVVIDPKLCVGDRCFDMVDFVVVDGAPGQMVPRARELASLVDLDPDRLLAWSRVNAVVTAVSRITWHGPGPRTDALLALARSA</sequence>
<organism evidence="1 2">
    <name type="scientific">Ornithinicoccus hortensis</name>
    <dbReference type="NCBI Taxonomy" id="82346"/>
    <lineage>
        <taxon>Bacteria</taxon>
        <taxon>Bacillati</taxon>
        <taxon>Actinomycetota</taxon>
        <taxon>Actinomycetes</taxon>
        <taxon>Micrococcales</taxon>
        <taxon>Intrasporangiaceae</taxon>
        <taxon>Ornithinicoccus</taxon>
    </lineage>
</organism>
<comment type="caution">
    <text evidence="1">The sequence shown here is derived from an EMBL/GenBank/DDBJ whole genome shotgun (WGS) entry which is preliminary data.</text>
</comment>
<dbReference type="SUPFAM" id="SSF56112">
    <property type="entry name" value="Protein kinase-like (PK-like)"/>
    <property type="match status" value="1"/>
</dbReference>
<dbReference type="GO" id="GO:0016773">
    <property type="term" value="F:phosphotransferase activity, alcohol group as acceptor"/>
    <property type="evidence" value="ECO:0007669"/>
    <property type="project" value="InterPro"/>
</dbReference>